<evidence type="ECO:0000313" key="1">
    <source>
        <dbReference type="EMBL" id="CAD1473287.1"/>
    </source>
</evidence>
<name>A0A6V7H4Q4_9HYME</name>
<comment type="caution">
    <text evidence="1">The sequence shown here is derived from an EMBL/GenBank/DDBJ whole genome shotgun (WGS) entry which is preliminary data.</text>
</comment>
<proteinExistence type="predicted"/>
<evidence type="ECO:0000313" key="2">
    <source>
        <dbReference type="Proteomes" id="UP000752696"/>
    </source>
</evidence>
<dbReference type="EMBL" id="CAJDYZ010006356">
    <property type="protein sequence ID" value="CAD1473287.1"/>
    <property type="molecule type" value="Genomic_DNA"/>
</dbReference>
<organism evidence="1 2">
    <name type="scientific">Heterotrigona itama</name>
    <dbReference type="NCBI Taxonomy" id="395501"/>
    <lineage>
        <taxon>Eukaryota</taxon>
        <taxon>Metazoa</taxon>
        <taxon>Ecdysozoa</taxon>
        <taxon>Arthropoda</taxon>
        <taxon>Hexapoda</taxon>
        <taxon>Insecta</taxon>
        <taxon>Pterygota</taxon>
        <taxon>Neoptera</taxon>
        <taxon>Endopterygota</taxon>
        <taxon>Hymenoptera</taxon>
        <taxon>Apocrita</taxon>
        <taxon>Aculeata</taxon>
        <taxon>Apoidea</taxon>
        <taxon>Anthophila</taxon>
        <taxon>Apidae</taxon>
        <taxon>Heterotrigona</taxon>
    </lineage>
</organism>
<dbReference type="Proteomes" id="UP000752696">
    <property type="component" value="Unassembled WGS sequence"/>
</dbReference>
<sequence length="130" mass="14712">MATHRNSLNFTLWNAISVKNKTIELHKFLIDHNIDIATWNLTSSNCQAITFTGKMNPSLLQTNQEKGYSSQAIFKDISQPTSLNIEYISIKLKTTSRLIIGTAYVASKNKINQTDIDNIILLFGTGHIWR</sequence>
<keyword evidence="2" id="KW-1185">Reference proteome</keyword>
<reference evidence="1" key="1">
    <citation type="submission" date="2020-07" db="EMBL/GenBank/DDBJ databases">
        <authorList>
            <person name="Nazaruddin N."/>
        </authorList>
    </citation>
    <scope>NUCLEOTIDE SEQUENCE</scope>
</reference>
<protein>
    <submittedName>
        <fullName evidence="1">Uncharacterized protein</fullName>
    </submittedName>
</protein>
<dbReference type="AlphaFoldDB" id="A0A6V7H4Q4"/>
<gene>
    <name evidence="1" type="ORF">MHI_LOCUS369174</name>
</gene>
<accession>A0A6V7H4Q4</accession>
<dbReference type="OrthoDB" id="7698997at2759"/>